<dbReference type="Proteomes" id="UP000269721">
    <property type="component" value="Unassembled WGS sequence"/>
</dbReference>
<evidence type="ECO:0000313" key="2">
    <source>
        <dbReference type="EMBL" id="RKO93807.1"/>
    </source>
</evidence>
<sequence>MRAVSLDEPQGLANVMGESPLPPSTSAPGQHQTRASAAPAEPESSERTGTCDIPDLAARAAGGFLANSGFRFSERRCFQLPPNPPSESRFNLAPLILNWQTCLRMRPLMTPKPPAFKLRATFLALAGASAQVAQGASRMSQPIPRSRAALAAGPEAFVFLAGSPHLPADSAVYSSLATNVTTLTYRDQSLANVTVSAGTFNPLQVDGPGCDVRQELLYCWG</sequence>
<evidence type="ECO:0000313" key="3">
    <source>
        <dbReference type="Proteomes" id="UP000269721"/>
    </source>
</evidence>
<name>A0A4V1ISJ8_9FUNG</name>
<reference evidence="3" key="1">
    <citation type="journal article" date="2018" name="Nat. Microbiol.">
        <title>Leveraging single-cell genomics to expand the fungal tree of life.</title>
        <authorList>
            <person name="Ahrendt S.R."/>
            <person name="Quandt C.A."/>
            <person name="Ciobanu D."/>
            <person name="Clum A."/>
            <person name="Salamov A."/>
            <person name="Andreopoulos B."/>
            <person name="Cheng J.F."/>
            <person name="Woyke T."/>
            <person name="Pelin A."/>
            <person name="Henrissat B."/>
            <person name="Reynolds N.K."/>
            <person name="Benny G.L."/>
            <person name="Smith M.E."/>
            <person name="James T.Y."/>
            <person name="Grigoriev I.V."/>
        </authorList>
    </citation>
    <scope>NUCLEOTIDE SEQUENCE [LARGE SCALE GENOMIC DNA]</scope>
</reference>
<evidence type="ECO:0000256" key="1">
    <source>
        <dbReference type="SAM" id="MobiDB-lite"/>
    </source>
</evidence>
<feature type="region of interest" description="Disordered" evidence="1">
    <location>
        <begin position="1"/>
        <end position="50"/>
    </location>
</feature>
<dbReference type="AlphaFoldDB" id="A0A4V1ISJ8"/>
<protein>
    <submittedName>
        <fullName evidence="2">Uncharacterized protein</fullName>
    </submittedName>
</protein>
<accession>A0A4V1ISJ8</accession>
<keyword evidence="3" id="KW-1185">Reference proteome</keyword>
<gene>
    <name evidence="2" type="ORF">BDK51DRAFT_37542</name>
</gene>
<organism evidence="2 3">
    <name type="scientific">Blyttiomyces helicus</name>
    <dbReference type="NCBI Taxonomy" id="388810"/>
    <lineage>
        <taxon>Eukaryota</taxon>
        <taxon>Fungi</taxon>
        <taxon>Fungi incertae sedis</taxon>
        <taxon>Chytridiomycota</taxon>
        <taxon>Chytridiomycota incertae sedis</taxon>
        <taxon>Chytridiomycetes</taxon>
        <taxon>Chytridiomycetes incertae sedis</taxon>
        <taxon>Blyttiomyces</taxon>
    </lineage>
</organism>
<dbReference type="EMBL" id="KZ994110">
    <property type="protein sequence ID" value="RKO93807.1"/>
    <property type="molecule type" value="Genomic_DNA"/>
</dbReference>
<proteinExistence type="predicted"/>